<keyword evidence="3" id="KW-1185">Reference proteome</keyword>
<dbReference type="Proteomes" id="UP000315128">
    <property type="component" value="Chromosome"/>
</dbReference>
<dbReference type="AlphaFoldDB" id="A0A514Z723"/>
<reference evidence="2 3" key="1">
    <citation type="submission" date="2019-07" db="EMBL/GenBank/DDBJ databases">
        <title>Genome sequencing of KACC 19320.</title>
        <authorList>
            <person name="Heo J."/>
            <person name="Kim S.-J."/>
            <person name="Kim J.-S."/>
            <person name="Hong S.-B."/>
            <person name="Kwon S.-W."/>
        </authorList>
    </citation>
    <scope>NUCLEOTIDE SEQUENCE [LARGE SCALE GENOMIC DNA]</scope>
    <source>
        <strain evidence="2 3">KACC 19320</strain>
    </source>
</reference>
<dbReference type="OrthoDB" id="9255846at2"/>
<dbReference type="KEGG" id="lack:FLP15_03185"/>
<evidence type="ECO:0000313" key="3">
    <source>
        <dbReference type="Proteomes" id="UP000315128"/>
    </source>
</evidence>
<organism evidence="2 3">
    <name type="scientific">Lactococcus protaetiae</name>
    <dbReference type="NCBI Taxonomy" id="2592653"/>
    <lineage>
        <taxon>Bacteria</taxon>
        <taxon>Bacillati</taxon>
        <taxon>Bacillota</taxon>
        <taxon>Bacilli</taxon>
        <taxon>Lactobacillales</taxon>
        <taxon>Streptococcaceae</taxon>
        <taxon>Lactococcus</taxon>
    </lineage>
</organism>
<evidence type="ECO:0000313" key="2">
    <source>
        <dbReference type="EMBL" id="QDK70353.1"/>
    </source>
</evidence>
<name>A0A514Z723_9LACT</name>
<feature type="domain" description="Gp28/Gp37-like" evidence="1">
    <location>
        <begin position="10"/>
        <end position="354"/>
    </location>
</feature>
<evidence type="ECO:0000259" key="1">
    <source>
        <dbReference type="Pfam" id="PF14594"/>
    </source>
</evidence>
<dbReference type="RefSeq" id="WP_142765968.1">
    <property type="nucleotide sequence ID" value="NZ_CP041356.1"/>
</dbReference>
<dbReference type="Pfam" id="PF14594">
    <property type="entry name" value="Sipho_Gp37"/>
    <property type="match status" value="1"/>
</dbReference>
<sequence>MSKELVIYQRIKDFEYEKNKVFDGMTSLIIYENYGSCDTFELDLPELENSVDLFAQNNGFKFDGVYYYVDDYDGTEGKIKVCGKSLGGKYDSRTVDRIYTASKSPALIVWDHFNQEMINPPDYQDALGTYSGKNRKLDYLSLAPADDLGLAKIDYQDSYDYVSTQVESLCQTYDFGFREVGDKHTFSNQIQIYRGNDVSSWVKFSDDVDGYENLTSTEFEHTTFDEKTSAHVFGEGDGANRVKVIVNPNLAGLERKELAVDARDLQSTDTNGATIPATTYRNMLIERGKQKLADQQEVLTLNGEFILTSKLVKFGRDFFVGDRVKLESKRYGVSKVATITQAKHTYDATGEHIELNYDHDTPTVFEFLGRK</sequence>
<dbReference type="InterPro" id="IPR029432">
    <property type="entry name" value="Gp28/Gp37-like_dom"/>
</dbReference>
<gene>
    <name evidence="2" type="ORF">FLP15_03185</name>
</gene>
<protein>
    <recommendedName>
        <fullName evidence="1">Gp28/Gp37-like domain-containing protein</fullName>
    </recommendedName>
</protein>
<proteinExistence type="predicted"/>
<accession>A0A514Z723</accession>
<dbReference type="EMBL" id="CP041356">
    <property type="protein sequence ID" value="QDK70353.1"/>
    <property type="molecule type" value="Genomic_DNA"/>
</dbReference>